<sequence length="765" mass="87399">MSYYRDDDDDDVDIRARRRGPSPRPNLYSRPPSRGHSFFDIPSGVNYIPLEQHARVVVEREPVRSRSRSRRRNDQPPSAPNPFNFTERFVDESLSDDDYDGRSHVQLISRDANSAVVARGNQSPDKEVLFQTCFNADCPQDVTTHIDLPIFDDIGDELEDFSRLMRIGNFQAAKSYFEANLADHQAQPFVFVQYAEMLLEMSDYKSFGALNPHSVFGQPCRQLRSEAPEHSRSALFNRRRSYGRRARGCLRKPDAVALEQLDLLHLNWDLLETTYLVYREGTIHQAINVAKEALRTVNLDENAGSTEIKIFCLASHILGEARAWNVGPRLATRELPSIPKIYSQLLSEGRIWDFHDFFSALIPWFNFSVDTVMMKIYGTAGYSRRLLDDWVSDMSDTDESTILALLSLIVSVLRGNLRNPRRLQMMDQWMSDAQSLAHCLKLNHIGCLKSRAFARWVAVEAAGLVSIEYGSFEGAVSERHASAPGLTFAWGLGVPVYVPATIENPNWQMPGVPPEQKEPIIMAWRLSRELQDYQTEEFCLELLIVVSQDPKTYFEELSHLQNSVQKNRRGFLWTCLSKYLISGDVASKRQLLEDLKSFPDWVDRDALSDPPACFARDFIRGALSSQLKGHNVHRKYPTESFKKSIEIYGRLLPPEMSEFVRRETGIGWSNNWGSIEFAREPYRFRDITEKQLDRRRLPEPVNGTIFRHRSPSRERPGPHPPREKDALLGDSKKVTQKTEPAPNETEDAAANTRAPRGEGSSAVRF</sequence>
<dbReference type="EMBL" id="CP086358">
    <property type="protein sequence ID" value="UNI20225.1"/>
    <property type="molecule type" value="Genomic_DNA"/>
</dbReference>
<evidence type="ECO:0000313" key="3">
    <source>
        <dbReference type="Proteomes" id="UP000829364"/>
    </source>
</evidence>
<feature type="region of interest" description="Disordered" evidence="1">
    <location>
        <begin position="1"/>
        <end position="39"/>
    </location>
</feature>
<name>A0A9Q8VB83_9HYPO</name>
<keyword evidence="3" id="KW-1185">Reference proteome</keyword>
<feature type="compositionally biased region" description="Basic and acidic residues" evidence="1">
    <location>
        <begin position="711"/>
        <end position="733"/>
    </location>
</feature>
<evidence type="ECO:0000256" key="1">
    <source>
        <dbReference type="SAM" id="MobiDB-lite"/>
    </source>
</evidence>
<dbReference type="Proteomes" id="UP000829364">
    <property type="component" value="Chromosome 5"/>
</dbReference>
<proteinExistence type="predicted"/>
<feature type="compositionally biased region" description="Acidic residues" evidence="1">
    <location>
        <begin position="1"/>
        <end position="12"/>
    </location>
</feature>
<organism evidence="2 3">
    <name type="scientific">Purpureocillium takamizusanense</name>
    <dbReference type="NCBI Taxonomy" id="2060973"/>
    <lineage>
        <taxon>Eukaryota</taxon>
        <taxon>Fungi</taxon>
        <taxon>Dikarya</taxon>
        <taxon>Ascomycota</taxon>
        <taxon>Pezizomycotina</taxon>
        <taxon>Sordariomycetes</taxon>
        <taxon>Hypocreomycetidae</taxon>
        <taxon>Hypocreales</taxon>
        <taxon>Ophiocordycipitaceae</taxon>
        <taxon>Purpureocillium</taxon>
    </lineage>
</organism>
<dbReference type="OrthoDB" id="4838614at2759"/>
<dbReference type="GeneID" id="72068279"/>
<evidence type="ECO:0000313" key="2">
    <source>
        <dbReference type="EMBL" id="UNI20225.1"/>
    </source>
</evidence>
<protein>
    <submittedName>
        <fullName evidence="2">Uncharacterized protein</fullName>
    </submittedName>
</protein>
<reference evidence="2" key="1">
    <citation type="submission" date="2021-11" db="EMBL/GenBank/DDBJ databases">
        <title>Purpureocillium_takamizusanense_genome.</title>
        <authorList>
            <person name="Nguyen N.-H."/>
        </authorList>
    </citation>
    <scope>NUCLEOTIDE SEQUENCE</scope>
    <source>
        <strain evidence="2">PT3</strain>
    </source>
</reference>
<accession>A0A9Q8VB83</accession>
<gene>
    <name evidence="2" type="ORF">JDV02_006330</name>
</gene>
<feature type="region of interest" description="Disordered" evidence="1">
    <location>
        <begin position="695"/>
        <end position="765"/>
    </location>
</feature>
<dbReference type="RefSeq" id="XP_047843706.1">
    <property type="nucleotide sequence ID" value="XM_047987720.1"/>
</dbReference>
<dbReference type="AlphaFoldDB" id="A0A9Q8VB83"/>
<feature type="region of interest" description="Disordered" evidence="1">
    <location>
        <begin position="59"/>
        <end position="85"/>
    </location>
</feature>